<name>A0ABX1GVK1_9ACTN</name>
<keyword evidence="1" id="KW-0489">Methyltransferase</keyword>
<dbReference type="Pfam" id="PF08100">
    <property type="entry name" value="Dimerisation"/>
    <property type="match status" value="1"/>
</dbReference>
<evidence type="ECO:0000313" key="6">
    <source>
        <dbReference type="EMBL" id="NKI40116.1"/>
    </source>
</evidence>
<dbReference type="EMBL" id="JAAWWP010000001">
    <property type="protein sequence ID" value="NKI40116.1"/>
    <property type="molecule type" value="Genomic_DNA"/>
</dbReference>
<feature type="domain" description="O-methyltransferase dimerisation" evidence="5">
    <location>
        <begin position="11"/>
        <end position="86"/>
    </location>
</feature>
<dbReference type="PIRSF" id="PIRSF005739">
    <property type="entry name" value="O-mtase"/>
    <property type="match status" value="1"/>
</dbReference>
<keyword evidence="2" id="KW-0808">Transferase</keyword>
<dbReference type="InterPro" id="IPR036390">
    <property type="entry name" value="WH_DNA-bd_sf"/>
</dbReference>
<gene>
    <name evidence="6" type="ORF">HFV08_02375</name>
</gene>
<proteinExistence type="predicted"/>
<dbReference type="InterPro" id="IPR029063">
    <property type="entry name" value="SAM-dependent_MTases_sf"/>
</dbReference>
<accession>A0ABX1GVK1</accession>
<keyword evidence="3" id="KW-0949">S-adenosyl-L-methionine</keyword>
<dbReference type="Gene3D" id="1.10.10.10">
    <property type="entry name" value="Winged helix-like DNA-binding domain superfamily/Winged helix DNA-binding domain"/>
    <property type="match status" value="1"/>
</dbReference>
<dbReference type="RefSeq" id="WP_168535275.1">
    <property type="nucleotide sequence ID" value="NZ_JAAWWP010000001.1"/>
</dbReference>
<dbReference type="SUPFAM" id="SSF46785">
    <property type="entry name" value="Winged helix' DNA-binding domain"/>
    <property type="match status" value="1"/>
</dbReference>
<evidence type="ECO:0000256" key="3">
    <source>
        <dbReference type="ARBA" id="ARBA00022691"/>
    </source>
</evidence>
<dbReference type="SUPFAM" id="SSF53335">
    <property type="entry name" value="S-adenosyl-L-methionine-dependent methyltransferases"/>
    <property type="match status" value="1"/>
</dbReference>
<dbReference type="Gene3D" id="3.40.50.150">
    <property type="entry name" value="Vaccinia Virus protein VP39"/>
    <property type="match status" value="1"/>
</dbReference>
<dbReference type="Gene3D" id="1.10.287.1350">
    <property type="match status" value="1"/>
</dbReference>
<keyword evidence="7" id="KW-1185">Reference proteome</keyword>
<evidence type="ECO:0000259" key="5">
    <source>
        <dbReference type="Pfam" id="PF08100"/>
    </source>
</evidence>
<evidence type="ECO:0000259" key="4">
    <source>
        <dbReference type="Pfam" id="PF00891"/>
    </source>
</evidence>
<evidence type="ECO:0000313" key="7">
    <source>
        <dbReference type="Proteomes" id="UP000772196"/>
    </source>
</evidence>
<sequence>MTETSASRRLMELTVGYWASQAVHTAAELELADHLAEGPLTAAELTARTGTHGPSLHRLLRFLTELGILRTDAQGAYLTTETGDLLRTREHGSMRDLALLYGEEFYSGWGALTHTVRTGERGFDSVHGAAMYPYFGRSPELTRKFDRAMAAGSEFFTQIPALYDFGSARTVVDIAGGNGVLLAEVLRSSPQARGVLFDTAHVIDAARRGLAGSDVADRLDFASGDYYEKVPAGGDVYLLSRILHGRDDEKCVEVLTRIRESIREDGALLIVERVIPDDGAPSLAVWFDVHMLTIAAGEERTRSEYTALLERSGFTLSETHELPLDTALLVAVPKAETGS</sequence>
<dbReference type="PROSITE" id="PS51683">
    <property type="entry name" value="SAM_OMT_II"/>
    <property type="match status" value="1"/>
</dbReference>
<dbReference type="InterPro" id="IPR036388">
    <property type="entry name" value="WH-like_DNA-bd_sf"/>
</dbReference>
<dbReference type="PANTHER" id="PTHR43712">
    <property type="entry name" value="PUTATIVE (AFU_ORTHOLOGUE AFUA_4G14580)-RELATED"/>
    <property type="match status" value="1"/>
</dbReference>
<dbReference type="InterPro" id="IPR012967">
    <property type="entry name" value="COMT_dimerisation"/>
</dbReference>
<evidence type="ECO:0000256" key="2">
    <source>
        <dbReference type="ARBA" id="ARBA00022679"/>
    </source>
</evidence>
<protein>
    <submittedName>
        <fullName evidence="6">Helix-turn-helix domain-containing protein</fullName>
    </submittedName>
</protein>
<feature type="domain" description="O-methyltransferase C-terminal" evidence="4">
    <location>
        <begin position="109"/>
        <end position="314"/>
    </location>
</feature>
<reference evidence="6 7" key="1">
    <citation type="submission" date="2020-04" db="EMBL/GenBank/DDBJ databases">
        <title>Phylogenetic Diversity and Antibacterial Activity against Ralstonia solanacearum of Endophytic Actinomycete Isolated from Moss.</title>
        <authorList>
            <person name="Zhuang X."/>
        </authorList>
    </citation>
    <scope>NUCLEOTIDE SEQUENCE [LARGE SCALE GENOMIC DNA]</scope>
    <source>
        <strain evidence="6 7">LD120</strain>
    </source>
</reference>
<dbReference type="InterPro" id="IPR001077">
    <property type="entry name" value="COMT_C"/>
</dbReference>
<dbReference type="PANTHER" id="PTHR43712:SF2">
    <property type="entry name" value="O-METHYLTRANSFERASE CICE"/>
    <property type="match status" value="1"/>
</dbReference>
<dbReference type="Proteomes" id="UP000772196">
    <property type="component" value="Unassembled WGS sequence"/>
</dbReference>
<organism evidence="6 7">
    <name type="scientific">Streptomyces physcomitrii</name>
    <dbReference type="NCBI Taxonomy" id="2724184"/>
    <lineage>
        <taxon>Bacteria</taxon>
        <taxon>Bacillati</taxon>
        <taxon>Actinomycetota</taxon>
        <taxon>Actinomycetes</taxon>
        <taxon>Kitasatosporales</taxon>
        <taxon>Streptomycetaceae</taxon>
        <taxon>Streptomyces</taxon>
    </lineage>
</organism>
<dbReference type="InterPro" id="IPR016461">
    <property type="entry name" value="COMT-like"/>
</dbReference>
<dbReference type="Pfam" id="PF00891">
    <property type="entry name" value="Methyltransf_2"/>
    <property type="match status" value="1"/>
</dbReference>
<evidence type="ECO:0000256" key="1">
    <source>
        <dbReference type="ARBA" id="ARBA00022603"/>
    </source>
</evidence>
<comment type="caution">
    <text evidence="6">The sequence shown here is derived from an EMBL/GenBank/DDBJ whole genome shotgun (WGS) entry which is preliminary data.</text>
</comment>